<keyword evidence="6 7" id="KW-0472">Membrane</keyword>
<protein>
    <submittedName>
        <fullName evidence="9">SLC13 family permease</fullName>
    </submittedName>
</protein>
<feature type="transmembrane region" description="Helical" evidence="7">
    <location>
        <begin position="516"/>
        <end position="535"/>
    </location>
</feature>
<dbReference type="GO" id="GO:0055085">
    <property type="term" value="P:transmembrane transport"/>
    <property type="evidence" value="ECO:0007669"/>
    <property type="project" value="InterPro"/>
</dbReference>
<comment type="subcellular location">
    <subcellularLocation>
        <location evidence="1">Membrane</location>
        <topology evidence="1">Multi-pass membrane protein</topology>
    </subcellularLocation>
</comment>
<evidence type="ECO:0000256" key="5">
    <source>
        <dbReference type="ARBA" id="ARBA00022989"/>
    </source>
</evidence>
<organism evidence="9 10">
    <name type="scientific">Rhizocola hellebori</name>
    <dbReference type="NCBI Taxonomy" id="1392758"/>
    <lineage>
        <taxon>Bacteria</taxon>
        <taxon>Bacillati</taxon>
        <taxon>Actinomycetota</taxon>
        <taxon>Actinomycetes</taxon>
        <taxon>Micromonosporales</taxon>
        <taxon>Micromonosporaceae</taxon>
        <taxon>Rhizocola</taxon>
    </lineage>
</organism>
<comment type="caution">
    <text evidence="9">The sequence shown here is derived from an EMBL/GenBank/DDBJ whole genome shotgun (WGS) entry which is preliminary data.</text>
</comment>
<keyword evidence="3 7" id="KW-0812">Transmembrane</keyword>
<evidence type="ECO:0000256" key="3">
    <source>
        <dbReference type="ARBA" id="ARBA00022692"/>
    </source>
</evidence>
<feature type="domain" description="Citrate transporter-like" evidence="8">
    <location>
        <begin position="16"/>
        <end position="507"/>
    </location>
</feature>
<dbReference type="Proteomes" id="UP000612899">
    <property type="component" value="Unassembled WGS sequence"/>
</dbReference>
<name>A0A8J3QBE3_9ACTN</name>
<feature type="transmembrane region" description="Helical" evidence="7">
    <location>
        <begin position="26"/>
        <end position="48"/>
    </location>
</feature>
<feature type="transmembrane region" description="Helical" evidence="7">
    <location>
        <begin position="98"/>
        <end position="122"/>
    </location>
</feature>
<evidence type="ECO:0000256" key="6">
    <source>
        <dbReference type="ARBA" id="ARBA00023136"/>
    </source>
</evidence>
<evidence type="ECO:0000259" key="8">
    <source>
        <dbReference type="Pfam" id="PF03600"/>
    </source>
</evidence>
<evidence type="ECO:0000256" key="7">
    <source>
        <dbReference type="SAM" id="Phobius"/>
    </source>
</evidence>
<feature type="transmembrane region" description="Helical" evidence="7">
    <location>
        <begin position="555"/>
        <end position="575"/>
    </location>
</feature>
<dbReference type="AlphaFoldDB" id="A0A8J3QBE3"/>
<dbReference type="InterPro" id="IPR036721">
    <property type="entry name" value="RCK_C_sf"/>
</dbReference>
<dbReference type="Gene3D" id="3.30.70.1450">
    <property type="entry name" value="Regulator of K+ conductance, C-terminal domain"/>
    <property type="match status" value="1"/>
</dbReference>
<feature type="transmembrane region" description="Helical" evidence="7">
    <location>
        <begin position="471"/>
        <end position="504"/>
    </location>
</feature>
<feature type="transmembrane region" description="Helical" evidence="7">
    <location>
        <begin position="171"/>
        <end position="194"/>
    </location>
</feature>
<keyword evidence="2" id="KW-0813">Transport</keyword>
<sequence length="577" mass="59762">MSHAAISFVVLGAAVALFIWNRLPVEVVAVGSALVLYFCGVLSAAQTLAGFGDQVVVFITALFIVSQALDSSGVTAWAGQQLITRASTPQRRLLLMMLLVAGLTALISVNGAVAALLPMVVLMAVRSGQSPSRLVMPLAFAAHAGSLLLFTGTPINVIVSEAAQDASGHGFGFFEFSLVGVPLLAGTIAIIMAFGNRLLPDRVPHSIPPDLSGHARTLIKQYRLDEHAYRLQGRRPASYPAGVAVVGAQGPDTIIVRGESAAVQRFAADNQLQFLAEPAATHLEGALITPDYGVAEVVVGPRSGLVGTTVFPGMTTDSGDLIILAVQRKGLDAGRQETVLAIGDTLLLQGTWRALDRNIDADPGVLAVDDPEAVRRQAAPLGALGIRAIAVLAGMVLLLAVDLVPPAIAGLIAAGAMILLRVIPPTQAYRGIPWSTVILVAGMIPVSTAIAESGAADTMAQALVSLVGDRGPYLLLAGIFVFTATLGQIISNTATALIIVPIAIAAATELEVSIRPVLMCVAVAATAALLTPVATPANMMIKGPGGYRFGDYWKLGLPILLLFGVVSVGVVPLFWPL</sequence>
<feature type="transmembrane region" description="Helical" evidence="7">
    <location>
        <begin position="407"/>
        <end position="424"/>
    </location>
</feature>
<feature type="transmembrane region" description="Helical" evidence="7">
    <location>
        <begin position="431"/>
        <end position="451"/>
    </location>
</feature>
<dbReference type="PANTHER" id="PTHR43652">
    <property type="entry name" value="BASIC AMINO ACID ANTIPORTER YFCC-RELATED"/>
    <property type="match status" value="1"/>
</dbReference>
<feature type="transmembrane region" description="Helical" evidence="7">
    <location>
        <begin position="134"/>
        <end position="159"/>
    </location>
</feature>
<accession>A0A8J3QBE3</accession>
<feature type="transmembrane region" description="Helical" evidence="7">
    <location>
        <begin position="55"/>
        <end position="78"/>
    </location>
</feature>
<proteinExistence type="predicted"/>
<evidence type="ECO:0000256" key="2">
    <source>
        <dbReference type="ARBA" id="ARBA00022448"/>
    </source>
</evidence>
<reference evidence="9" key="1">
    <citation type="submission" date="2021-01" db="EMBL/GenBank/DDBJ databases">
        <title>Whole genome shotgun sequence of Rhizocola hellebori NBRC 109834.</title>
        <authorList>
            <person name="Komaki H."/>
            <person name="Tamura T."/>
        </authorList>
    </citation>
    <scope>NUCLEOTIDE SEQUENCE</scope>
    <source>
        <strain evidence="9">NBRC 109834</strain>
    </source>
</reference>
<dbReference type="EMBL" id="BONY01000027">
    <property type="protein sequence ID" value="GIH06471.1"/>
    <property type="molecule type" value="Genomic_DNA"/>
</dbReference>
<gene>
    <name evidence="9" type="ORF">Rhe02_45380</name>
</gene>
<dbReference type="Pfam" id="PF03600">
    <property type="entry name" value="CitMHS"/>
    <property type="match status" value="1"/>
</dbReference>
<dbReference type="InterPro" id="IPR004680">
    <property type="entry name" value="Cit_transptr-like_dom"/>
</dbReference>
<evidence type="ECO:0000313" key="9">
    <source>
        <dbReference type="EMBL" id="GIH06471.1"/>
    </source>
</evidence>
<keyword evidence="5 7" id="KW-1133">Transmembrane helix</keyword>
<evidence type="ECO:0000313" key="10">
    <source>
        <dbReference type="Proteomes" id="UP000612899"/>
    </source>
</evidence>
<dbReference type="InterPro" id="IPR051679">
    <property type="entry name" value="DASS-Related_Transporters"/>
</dbReference>
<dbReference type="GO" id="GO:0005886">
    <property type="term" value="C:plasma membrane"/>
    <property type="evidence" value="ECO:0007669"/>
    <property type="project" value="TreeGrafter"/>
</dbReference>
<keyword evidence="4" id="KW-0677">Repeat</keyword>
<evidence type="ECO:0000256" key="4">
    <source>
        <dbReference type="ARBA" id="ARBA00022737"/>
    </source>
</evidence>
<dbReference type="SUPFAM" id="SSF116726">
    <property type="entry name" value="TrkA C-terminal domain-like"/>
    <property type="match status" value="1"/>
</dbReference>
<dbReference type="GO" id="GO:0006813">
    <property type="term" value="P:potassium ion transport"/>
    <property type="evidence" value="ECO:0007669"/>
    <property type="project" value="InterPro"/>
</dbReference>
<dbReference type="RefSeq" id="WP_203910283.1">
    <property type="nucleotide sequence ID" value="NZ_BONY01000027.1"/>
</dbReference>
<evidence type="ECO:0000256" key="1">
    <source>
        <dbReference type="ARBA" id="ARBA00004141"/>
    </source>
</evidence>
<keyword evidence="10" id="KW-1185">Reference proteome</keyword>
<dbReference type="PANTHER" id="PTHR43652:SF2">
    <property type="entry name" value="BASIC AMINO ACID ANTIPORTER YFCC-RELATED"/>
    <property type="match status" value="1"/>
</dbReference>